<proteinExistence type="predicted"/>
<keyword evidence="3" id="KW-0418">Kinase</keyword>
<evidence type="ECO:0000256" key="1">
    <source>
        <dbReference type="SAM" id="Phobius"/>
    </source>
</evidence>
<evidence type="ECO:0000313" key="4">
    <source>
        <dbReference type="Proteomes" id="UP000718451"/>
    </source>
</evidence>
<dbReference type="EMBL" id="JAAWWL010000002">
    <property type="protein sequence ID" value="NKI33156.1"/>
    <property type="molecule type" value="Genomic_DNA"/>
</dbReference>
<dbReference type="GO" id="GO:0016301">
    <property type="term" value="F:kinase activity"/>
    <property type="evidence" value="ECO:0007669"/>
    <property type="project" value="UniProtKB-KW"/>
</dbReference>
<protein>
    <submittedName>
        <fullName evidence="3">Histidine kinase</fullName>
    </submittedName>
</protein>
<dbReference type="Proteomes" id="UP000718451">
    <property type="component" value="Unassembled WGS sequence"/>
</dbReference>
<evidence type="ECO:0000259" key="2">
    <source>
        <dbReference type="Pfam" id="PF06580"/>
    </source>
</evidence>
<dbReference type="InterPro" id="IPR010559">
    <property type="entry name" value="Sig_transdc_His_kin_internal"/>
</dbReference>
<sequence>MLFKNQKPILGFDDRLLVIIGVLLNTHTVMAIYYTSAFFTIPFKPYITRWFGEFLVVLALWLVIRWLYLVLLKKSPGLKNQKKRFLIIPLLLIPYFIISFFYIYLVQPYFSWEYEQFTEPLVAVQIITGIITFFVDIGVYEGLHLFVELKDTHIKEEKLLKEKSSAELMVFKNQMDPHFLFNSLTTILHLIDTDSERAKKYVYKLSEVYKGLLQNNSQNLIELKEEIYSTKVYSELVNERFGNNLNVDFEVSKEDLKRMIVPFSLQVAVENAIKHNVISNKKPLTIRVFTDNEYLIVENSLQLKKLDKNQEGFGLKNISEQYKLLSDKAIIVEENQNTFVLKLPLLGTKTKKRRKVLANR</sequence>
<keyword evidence="1" id="KW-0472">Membrane</keyword>
<feature type="transmembrane region" description="Helical" evidence="1">
    <location>
        <begin position="54"/>
        <end position="72"/>
    </location>
</feature>
<keyword evidence="1" id="KW-0812">Transmembrane</keyword>
<keyword evidence="4" id="KW-1185">Reference proteome</keyword>
<feature type="transmembrane region" description="Helical" evidence="1">
    <location>
        <begin position="84"/>
        <end position="106"/>
    </location>
</feature>
<dbReference type="PANTHER" id="PTHR34220">
    <property type="entry name" value="SENSOR HISTIDINE KINASE YPDA"/>
    <property type="match status" value="1"/>
</dbReference>
<accession>A0ABX1GVW5</accession>
<evidence type="ECO:0000313" key="3">
    <source>
        <dbReference type="EMBL" id="NKI33156.1"/>
    </source>
</evidence>
<dbReference type="PANTHER" id="PTHR34220:SF7">
    <property type="entry name" value="SENSOR HISTIDINE KINASE YPDA"/>
    <property type="match status" value="1"/>
</dbReference>
<gene>
    <name evidence="3" type="ORF">HCU67_14465</name>
</gene>
<keyword evidence="1" id="KW-1133">Transmembrane helix</keyword>
<dbReference type="Pfam" id="PF06580">
    <property type="entry name" value="His_kinase"/>
    <property type="match status" value="1"/>
</dbReference>
<dbReference type="InterPro" id="IPR050640">
    <property type="entry name" value="Bact_2-comp_sensor_kinase"/>
</dbReference>
<keyword evidence="3" id="KW-0808">Transferase</keyword>
<dbReference type="RefSeq" id="WP_168553303.1">
    <property type="nucleotide sequence ID" value="NZ_JAAWWL010000002.1"/>
</dbReference>
<reference evidence="3 4" key="1">
    <citation type="submission" date="2020-04" db="EMBL/GenBank/DDBJ databases">
        <authorList>
            <person name="Yoon J."/>
        </authorList>
    </citation>
    <scope>NUCLEOTIDE SEQUENCE [LARGE SCALE GENOMIC DNA]</scope>
    <source>
        <strain evidence="3 4">DJ-13</strain>
    </source>
</reference>
<feature type="domain" description="Signal transduction histidine kinase internal region" evidence="2">
    <location>
        <begin position="166"/>
        <end position="245"/>
    </location>
</feature>
<organism evidence="3 4">
    <name type="scientific">Croceivirga thetidis</name>
    <dbReference type="NCBI Taxonomy" id="2721623"/>
    <lineage>
        <taxon>Bacteria</taxon>
        <taxon>Pseudomonadati</taxon>
        <taxon>Bacteroidota</taxon>
        <taxon>Flavobacteriia</taxon>
        <taxon>Flavobacteriales</taxon>
        <taxon>Flavobacteriaceae</taxon>
        <taxon>Croceivirga</taxon>
    </lineage>
</organism>
<name>A0ABX1GVW5_9FLAO</name>
<feature type="transmembrane region" description="Helical" evidence="1">
    <location>
        <begin position="126"/>
        <end position="147"/>
    </location>
</feature>
<comment type="caution">
    <text evidence="3">The sequence shown here is derived from an EMBL/GenBank/DDBJ whole genome shotgun (WGS) entry which is preliminary data.</text>
</comment>
<feature type="transmembrane region" description="Helical" evidence="1">
    <location>
        <begin position="16"/>
        <end position="34"/>
    </location>
</feature>